<reference evidence="2 3" key="1">
    <citation type="submission" date="2019-07" db="EMBL/GenBank/DDBJ databases">
        <authorList>
            <person name="Kim J."/>
        </authorList>
    </citation>
    <scope>NUCLEOTIDE SEQUENCE [LARGE SCALE GENOMIC DNA]</scope>
    <source>
        <strain evidence="2 3">JC52</strain>
    </source>
</reference>
<protein>
    <submittedName>
        <fullName evidence="2">Alpha/beta fold hydrolase</fullName>
    </submittedName>
</protein>
<dbReference type="PANTHER" id="PTHR43358">
    <property type="entry name" value="ALPHA/BETA-HYDROLASE"/>
    <property type="match status" value="1"/>
</dbReference>
<dbReference type="Proteomes" id="UP000317036">
    <property type="component" value="Unassembled WGS sequence"/>
</dbReference>
<keyword evidence="2" id="KW-0378">Hydrolase</keyword>
<dbReference type="EMBL" id="VNJI01000066">
    <property type="protein sequence ID" value="TVY01921.1"/>
    <property type="molecule type" value="Genomic_DNA"/>
</dbReference>
<dbReference type="Pfam" id="PF02129">
    <property type="entry name" value="Peptidase_S15"/>
    <property type="match status" value="1"/>
</dbReference>
<dbReference type="OrthoDB" id="9776685at2"/>
<dbReference type="Gene3D" id="3.40.50.1820">
    <property type="entry name" value="alpha/beta hydrolase"/>
    <property type="match status" value="1"/>
</dbReference>
<evidence type="ECO:0000259" key="1">
    <source>
        <dbReference type="Pfam" id="PF02129"/>
    </source>
</evidence>
<dbReference type="PANTHER" id="PTHR43358:SF4">
    <property type="entry name" value="ALPHA_BETA HYDROLASE FOLD-1 DOMAIN-CONTAINING PROTEIN"/>
    <property type="match status" value="1"/>
</dbReference>
<feature type="domain" description="Xaa-Pro dipeptidyl-peptidase-like" evidence="1">
    <location>
        <begin position="85"/>
        <end position="207"/>
    </location>
</feature>
<gene>
    <name evidence="2" type="ORF">FPZ49_31810</name>
</gene>
<evidence type="ECO:0000313" key="3">
    <source>
        <dbReference type="Proteomes" id="UP000317036"/>
    </source>
</evidence>
<dbReference type="GO" id="GO:0016787">
    <property type="term" value="F:hydrolase activity"/>
    <property type="evidence" value="ECO:0007669"/>
    <property type="project" value="UniProtKB-KW"/>
</dbReference>
<dbReference type="SUPFAM" id="SSF53474">
    <property type="entry name" value="alpha/beta-Hydrolases"/>
    <property type="match status" value="1"/>
</dbReference>
<dbReference type="InterPro" id="IPR029058">
    <property type="entry name" value="AB_hydrolase_fold"/>
</dbReference>
<dbReference type="InterPro" id="IPR052920">
    <property type="entry name" value="DNA-binding_regulatory"/>
</dbReference>
<accession>A0A559JPX0</accession>
<evidence type="ECO:0000313" key="2">
    <source>
        <dbReference type="EMBL" id="TVY01921.1"/>
    </source>
</evidence>
<proteinExistence type="predicted"/>
<organism evidence="2 3">
    <name type="scientific">Paenibacillus cremeus</name>
    <dbReference type="NCBI Taxonomy" id="2163881"/>
    <lineage>
        <taxon>Bacteria</taxon>
        <taxon>Bacillati</taxon>
        <taxon>Bacillota</taxon>
        <taxon>Bacilli</taxon>
        <taxon>Bacillales</taxon>
        <taxon>Paenibacillaceae</taxon>
        <taxon>Paenibacillus</taxon>
    </lineage>
</organism>
<name>A0A559JPX0_9BACL</name>
<comment type="caution">
    <text evidence="2">The sequence shown here is derived from an EMBL/GenBank/DDBJ whole genome shotgun (WGS) entry which is preliminary data.</text>
</comment>
<keyword evidence="3" id="KW-1185">Reference proteome</keyword>
<dbReference type="InterPro" id="IPR000383">
    <property type="entry name" value="Xaa-Pro-like_dom"/>
</dbReference>
<sequence>MPMKPLIWTLVGLIVFLIVSSIGISTYVGWKLTHTTPTALDDSPARLGMTFEPIQFQSREDHLNLKGWYLPGKSLSSEDGTPVTRPNIIMAHGYDNNRLQKKTEALNLAKELVDRGYNVLMFDFRHSGESEGTLTSVGYFEKYDLLGAIDWMKAKHPGKIGLLGFSMGASTSLMAAADEPSVAGVVADSPFNHLGHYLQENLPVWSHLPNFPFTPLIMTILPRMTGIDPNGVDALSAVDRIYPRPILFIHSSEDPSIPYQNSESMWEKHKDKFDFWMPNGEGHAKNYPNHKQEYVEKVTSFFEKL</sequence>
<dbReference type="AlphaFoldDB" id="A0A559JPX0"/>